<evidence type="ECO:0000259" key="1">
    <source>
        <dbReference type="PROSITE" id="PS51725"/>
    </source>
</evidence>
<sequence length="97" mass="10861">MSEELSVVVLIEVLPGKREEQIKAFKKVEPLVLAEDGCLQYEMKADQDNENRFIMIERWSSAAALAAHAVSPHMVEAGKSNHLFRAKPAEIIKLSDI</sequence>
<dbReference type="PANTHER" id="PTHR33336">
    <property type="entry name" value="QUINOL MONOOXYGENASE YGIN-RELATED"/>
    <property type="match status" value="1"/>
</dbReference>
<dbReference type="SUPFAM" id="SSF54909">
    <property type="entry name" value="Dimeric alpha+beta barrel"/>
    <property type="match status" value="1"/>
</dbReference>
<keyword evidence="2" id="KW-0503">Monooxygenase</keyword>
<dbReference type="GO" id="GO:0005829">
    <property type="term" value="C:cytosol"/>
    <property type="evidence" value="ECO:0007669"/>
    <property type="project" value="TreeGrafter"/>
</dbReference>
<dbReference type="PROSITE" id="PS51725">
    <property type="entry name" value="ABM"/>
    <property type="match status" value="1"/>
</dbReference>
<dbReference type="InterPro" id="IPR007138">
    <property type="entry name" value="ABM_dom"/>
</dbReference>
<comment type="caution">
    <text evidence="2">The sequence shown here is derived from an EMBL/GenBank/DDBJ whole genome shotgun (WGS) entry which is preliminary data.</text>
</comment>
<feature type="domain" description="ABM" evidence="1">
    <location>
        <begin position="5"/>
        <end position="93"/>
    </location>
</feature>
<dbReference type="EMBL" id="SMFQ01000002">
    <property type="protein sequence ID" value="TCJ88449.1"/>
    <property type="molecule type" value="Genomic_DNA"/>
</dbReference>
<dbReference type="GO" id="GO:0004497">
    <property type="term" value="F:monooxygenase activity"/>
    <property type="evidence" value="ECO:0007669"/>
    <property type="project" value="UniProtKB-KW"/>
</dbReference>
<dbReference type="InterPro" id="IPR011008">
    <property type="entry name" value="Dimeric_a/b-barrel"/>
</dbReference>
<accession>A0A4R1F788</accession>
<evidence type="ECO:0000313" key="2">
    <source>
        <dbReference type="EMBL" id="TCJ88449.1"/>
    </source>
</evidence>
<keyword evidence="3" id="KW-1185">Reference proteome</keyword>
<organism evidence="2 3">
    <name type="scientific">Cocleimonas flava</name>
    <dbReference type="NCBI Taxonomy" id="634765"/>
    <lineage>
        <taxon>Bacteria</taxon>
        <taxon>Pseudomonadati</taxon>
        <taxon>Pseudomonadota</taxon>
        <taxon>Gammaproteobacteria</taxon>
        <taxon>Thiotrichales</taxon>
        <taxon>Thiotrichaceae</taxon>
        <taxon>Cocleimonas</taxon>
    </lineage>
</organism>
<evidence type="ECO:0000313" key="3">
    <source>
        <dbReference type="Proteomes" id="UP000294887"/>
    </source>
</evidence>
<name>A0A4R1F788_9GAMM</name>
<reference evidence="2 3" key="1">
    <citation type="submission" date="2019-03" db="EMBL/GenBank/DDBJ databases">
        <title>Genomic Encyclopedia of Type Strains, Phase IV (KMG-IV): sequencing the most valuable type-strain genomes for metagenomic binning, comparative biology and taxonomic classification.</title>
        <authorList>
            <person name="Goeker M."/>
        </authorList>
    </citation>
    <scope>NUCLEOTIDE SEQUENCE [LARGE SCALE GENOMIC DNA]</scope>
    <source>
        <strain evidence="2 3">DSM 24830</strain>
    </source>
</reference>
<dbReference type="Gene3D" id="3.30.70.100">
    <property type="match status" value="1"/>
</dbReference>
<dbReference type="Pfam" id="PF03992">
    <property type="entry name" value="ABM"/>
    <property type="match status" value="1"/>
</dbReference>
<dbReference type="Proteomes" id="UP000294887">
    <property type="component" value="Unassembled WGS sequence"/>
</dbReference>
<protein>
    <submittedName>
        <fullName evidence="2">Quinol monooxygenase YgiN</fullName>
    </submittedName>
</protein>
<gene>
    <name evidence="2" type="ORF">EV695_0303</name>
</gene>
<dbReference type="RefSeq" id="WP_131904144.1">
    <property type="nucleotide sequence ID" value="NZ_BAAAFU010000008.1"/>
</dbReference>
<dbReference type="PANTHER" id="PTHR33336:SF3">
    <property type="entry name" value="ABM DOMAIN-CONTAINING PROTEIN"/>
    <property type="match status" value="1"/>
</dbReference>
<dbReference type="InterPro" id="IPR050744">
    <property type="entry name" value="AI-2_Isomerase_LsrG"/>
</dbReference>
<keyword evidence="2" id="KW-0560">Oxidoreductase</keyword>
<dbReference type="AlphaFoldDB" id="A0A4R1F788"/>
<proteinExistence type="predicted"/>
<dbReference type="OrthoDB" id="6912333at2"/>